<gene>
    <name evidence="3" type="ORF">GNLVRS02_ARAD1D34694g</name>
</gene>
<comment type="similarity">
    <text evidence="1">Belongs to the DCC1 family.</text>
</comment>
<proteinExistence type="inferred from homology"/>
<evidence type="ECO:0000256" key="1">
    <source>
        <dbReference type="ARBA" id="ARBA00007017"/>
    </source>
</evidence>
<sequence length="350" mass="39482">MDLKVKIAPQSSYRLIELNETLINALESDPYGLHIKAPTGDCEPVLTTRSTTYRLRQVNQTNTLLVAEPQSEDGQHCTSMLAFGTAPNCLEVQKIDPAVDVSSIPTYSGYGKISYPSDQVPPRTVEQLRACVAASDEEFDSIWRQRGGVEVNGVACILEGSVIKSLLSLILPSIQAAKLDFNSISAEEVYKAMDADDEEEPLEIIRAIIAMFSKNDQVPYQLDPDSIVQWLGDWTLREHAPDNEITITAFQELWADTIPISHNWTMDLKMLKGRYVQPTPTTIRYLCREKLDNNPRIRFQQLFAVKSTWDLDEMVPFIDDLKPTAVKLEGFVMKYARKKTLGKRVVVTKR</sequence>
<reference evidence="3" key="1">
    <citation type="submission" date="2014-02" db="EMBL/GenBank/DDBJ databases">
        <authorList>
            <person name="Genoscope - CEA"/>
        </authorList>
    </citation>
    <scope>NUCLEOTIDE SEQUENCE</scope>
    <source>
        <strain evidence="3">LS3</strain>
    </source>
</reference>
<dbReference type="Pfam" id="PF09724">
    <property type="entry name" value="Dcc1"/>
    <property type="match status" value="1"/>
</dbReference>
<dbReference type="GO" id="GO:0000775">
    <property type="term" value="C:chromosome, centromeric region"/>
    <property type="evidence" value="ECO:0007669"/>
    <property type="project" value="TreeGrafter"/>
</dbReference>
<dbReference type="AlphaFoldDB" id="A0A060TCA2"/>
<dbReference type="InterPro" id="IPR019128">
    <property type="entry name" value="Dcc1"/>
</dbReference>
<protein>
    <submittedName>
        <fullName evidence="3">ARAD1D34694p</fullName>
    </submittedName>
</protein>
<dbReference type="GO" id="GO:0000785">
    <property type="term" value="C:chromatin"/>
    <property type="evidence" value="ECO:0007669"/>
    <property type="project" value="TreeGrafter"/>
</dbReference>
<dbReference type="PANTHER" id="PTHR13395">
    <property type="entry name" value="SISTER CHROMATID COHESION PROTEIN DCC1-RELATED"/>
    <property type="match status" value="1"/>
</dbReference>
<organism evidence="3">
    <name type="scientific">Blastobotrys adeninivorans</name>
    <name type="common">Yeast</name>
    <name type="synonym">Arxula adeninivorans</name>
    <dbReference type="NCBI Taxonomy" id="409370"/>
    <lineage>
        <taxon>Eukaryota</taxon>
        <taxon>Fungi</taxon>
        <taxon>Dikarya</taxon>
        <taxon>Ascomycota</taxon>
        <taxon>Saccharomycotina</taxon>
        <taxon>Dipodascomycetes</taxon>
        <taxon>Dipodascales</taxon>
        <taxon>Trichomonascaceae</taxon>
        <taxon>Blastobotrys</taxon>
    </lineage>
</organism>
<dbReference type="PhylomeDB" id="A0A060TCA2"/>
<dbReference type="PANTHER" id="PTHR13395:SF6">
    <property type="entry name" value="SISTER CHROMATID COHESION PROTEIN DCC1"/>
    <property type="match status" value="1"/>
</dbReference>
<dbReference type="GO" id="GO:0031390">
    <property type="term" value="C:Ctf18 RFC-like complex"/>
    <property type="evidence" value="ECO:0007669"/>
    <property type="project" value="InterPro"/>
</dbReference>
<evidence type="ECO:0000313" key="3">
    <source>
        <dbReference type="EMBL" id="CDP38439.1"/>
    </source>
</evidence>
<reference evidence="3" key="2">
    <citation type="submission" date="2014-06" db="EMBL/GenBank/DDBJ databases">
        <title>The complete genome of Blastobotrys (Arxula) adeninivorans LS3 - a yeast of biotechnological interest.</title>
        <authorList>
            <person name="Kunze G."/>
            <person name="Gaillardin C."/>
            <person name="Czernicka M."/>
            <person name="Durrens P."/>
            <person name="Martin T."/>
            <person name="Boer E."/>
            <person name="Gabaldon T."/>
            <person name="Cruz J."/>
            <person name="Talla E."/>
            <person name="Marck C."/>
            <person name="Goffeau A."/>
            <person name="Barbe V."/>
            <person name="Baret P."/>
            <person name="Baronian K."/>
            <person name="Beier S."/>
            <person name="Bleykasten C."/>
            <person name="Bode R."/>
            <person name="Casaregola S."/>
            <person name="Despons L."/>
            <person name="Fairhead C."/>
            <person name="Giersberg M."/>
            <person name="Gierski P."/>
            <person name="Hahnel U."/>
            <person name="Hartmann A."/>
            <person name="Jankowska D."/>
            <person name="Jubin C."/>
            <person name="Jung P."/>
            <person name="Lafontaine I."/>
            <person name="Leh-Louis V."/>
            <person name="Lemaire M."/>
            <person name="Marcet-Houben M."/>
            <person name="Mascher M."/>
            <person name="Morel G."/>
            <person name="Richard G.-F."/>
            <person name="Riechen J."/>
            <person name="Sacerdot C."/>
            <person name="Sarkar A."/>
            <person name="Savel G."/>
            <person name="Schacherer J."/>
            <person name="Sherman D."/>
            <person name="Straub M.-L."/>
            <person name="Stein N."/>
            <person name="Thierry A."/>
            <person name="Trautwein-Schult A."/>
            <person name="Westhof E."/>
            <person name="Worch S."/>
            <person name="Dujon B."/>
            <person name="Souciet J.-L."/>
            <person name="Wincker P."/>
            <person name="Scholz U."/>
            <person name="Neuveglise N."/>
        </authorList>
    </citation>
    <scope>NUCLEOTIDE SEQUENCE</scope>
    <source>
        <strain evidence="3">LS3</strain>
    </source>
</reference>
<name>A0A060TCA2_BLAAD</name>
<dbReference type="EMBL" id="HG937694">
    <property type="protein sequence ID" value="CDP38439.1"/>
    <property type="molecule type" value="Genomic_DNA"/>
</dbReference>
<accession>A0A060TCA2</accession>
<dbReference type="GO" id="GO:0006260">
    <property type="term" value="P:DNA replication"/>
    <property type="evidence" value="ECO:0007669"/>
    <property type="project" value="UniProtKB-KW"/>
</dbReference>
<evidence type="ECO:0000256" key="2">
    <source>
        <dbReference type="ARBA" id="ARBA00022705"/>
    </source>
</evidence>
<keyword evidence="2" id="KW-0235">DNA replication</keyword>
<dbReference type="GO" id="GO:0034088">
    <property type="term" value="P:maintenance of mitotic sister chromatid cohesion"/>
    <property type="evidence" value="ECO:0007669"/>
    <property type="project" value="TreeGrafter"/>
</dbReference>